<feature type="region of interest" description="Disordered" evidence="1">
    <location>
        <begin position="310"/>
        <end position="336"/>
    </location>
</feature>
<evidence type="ECO:0000256" key="1">
    <source>
        <dbReference type="SAM" id="MobiDB-lite"/>
    </source>
</evidence>
<feature type="compositionally biased region" description="Basic and acidic residues" evidence="1">
    <location>
        <begin position="184"/>
        <end position="215"/>
    </location>
</feature>
<gene>
    <name evidence="3" type="ORF">BEMITA_LOCUS981</name>
</gene>
<keyword evidence="4" id="KW-1185">Reference proteome</keyword>
<dbReference type="InterPro" id="IPR032071">
    <property type="entry name" value="DUF4806"/>
</dbReference>
<reference evidence="3" key="1">
    <citation type="submission" date="2021-12" db="EMBL/GenBank/DDBJ databases">
        <authorList>
            <person name="King R."/>
        </authorList>
    </citation>
    <scope>NUCLEOTIDE SEQUENCE</scope>
</reference>
<sequence>MSQSSTKQQKPLWCLVKKVKTGEYDAIPACWVKSDNEATYPKEPTGAAALTRLARKGRKCEDNNYKIVKIEVIKKNYDRYEDAAADMIRKQKGKRLASESAAEIADGKRKKFTKPEVAAAIEAAKPKVAAAIEAAKPKVAAAIEAAKPKLIFPKIKAPNLPPRSKLASRNDKPNVQSETVGSTEKPRFKSPTNDDSKRSKNDPKGPAAHENDKKVGHQKFVKTNEPEEVEEADGSHRTAQPGCELPPSHYHPCAFPASGDVSIRTLCQTMCRVSRQIVLLRRNQNVLSLKLESKFDECVKEIKDSLAQLTLSGPKPSTRDSKEQEEKLSSDSETDDLMEQFPLSSSEEVDAFEEKYECKKLRKELAQRLASMKKTDRNSPTMIARGALQEILHPSLACLFTWKGQEKKGQIQEKRAFEKMNMKKVIVSVVTIRTGSNDDIDGKIKGSIGQWFSQTALTYERNNPQRYSIFLKNFGQSGKSEKSEVLSGIFLTRISSVEKSYCFLPTVTGVATPSFFPIISHP</sequence>
<feature type="domain" description="DUF4806" evidence="2">
    <location>
        <begin position="340"/>
        <end position="426"/>
    </location>
</feature>
<feature type="compositionally biased region" description="Basic and acidic residues" evidence="1">
    <location>
        <begin position="317"/>
        <end position="330"/>
    </location>
</feature>
<accession>A0A9P0C4A8</accession>
<dbReference type="AlphaFoldDB" id="A0A9P0C4A8"/>
<evidence type="ECO:0000259" key="2">
    <source>
        <dbReference type="Pfam" id="PF16064"/>
    </source>
</evidence>
<feature type="region of interest" description="Disordered" evidence="1">
    <location>
        <begin position="155"/>
        <end position="220"/>
    </location>
</feature>
<dbReference type="Pfam" id="PF16064">
    <property type="entry name" value="DUF4806"/>
    <property type="match status" value="1"/>
</dbReference>
<proteinExistence type="predicted"/>
<dbReference type="EMBL" id="OU963862">
    <property type="protein sequence ID" value="CAH0753667.1"/>
    <property type="molecule type" value="Genomic_DNA"/>
</dbReference>
<evidence type="ECO:0000313" key="4">
    <source>
        <dbReference type="Proteomes" id="UP001152759"/>
    </source>
</evidence>
<organism evidence="3 4">
    <name type="scientific">Bemisia tabaci</name>
    <name type="common">Sweetpotato whitefly</name>
    <name type="synonym">Aleurodes tabaci</name>
    <dbReference type="NCBI Taxonomy" id="7038"/>
    <lineage>
        <taxon>Eukaryota</taxon>
        <taxon>Metazoa</taxon>
        <taxon>Ecdysozoa</taxon>
        <taxon>Arthropoda</taxon>
        <taxon>Hexapoda</taxon>
        <taxon>Insecta</taxon>
        <taxon>Pterygota</taxon>
        <taxon>Neoptera</taxon>
        <taxon>Paraneoptera</taxon>
        <taxon>Hemiptera</taxon>
        <taxon>Sternorrhyncha</taxon>
        <taxon>Aleyrodoidea</taxon>
        <taxon>Aleyrodidae</taxon>
        <taxon>Aleyrodinae</taxon>
        <taxon>Bemisia</taxon>
    </lineage>
</organism>
<dbReference type="Proteomes" id="UP001152759">
    <property type="component" value="Chromosome 1"/>
</dbReference>
<protein>
    <recommendedName>
        <fullName evidence="2">DUF4806 domain-containing protein</fullName>
    </recommendedName>
</protein>
<name>A0A9P0C4A8_BEMTA</name>
<evidence type="ECO:0000313" key="3">
    <source>
        <dbReference type="EMBL" id="CAH0753667.1"/>
    </source>
</evidence>
<feature type="compositionally biased region" description="Polar residues" evidence="1">
    <location>
        <begin position="173"/>
        <end position="182"/>
    </location>
</feature>